<feature type="compositionally biased region" description="Low complexity" evidence="1">
    <location>
        <begin position="27"/>
        <end position="47"/>
    </location>
</feature>
<dbReference type="InterPro" id="IPR008613">
    <property type="entry name" value="Excalibur_Ca-bd_domain"/>
</dbReference>
<feature type="compositionally biased region" description="Basic and acidic residues" evidence="1">
    <location>
        <begin position="134"/>
        <end position="146"/>
    </location>
</feature>
<dbReference type="SMART" id="SM00894">
    <property type="entry name" value="Excalibur"/>
    <property type="match status" value="1"/>
</dbReference>
<dbReference type="AlphaFoldDB" id="A0A540R3W5"/>
<dbReference type="GeneID" id="31924408"/>
<feature type="domain" description="Excalibur calcium-binding" evidence="3">
    <location>
        <begin position="109"/>
        <end position="145"/>
    </location>
</feature>
<dbReference type="RefSeq" id="WP_010190709.1">
    <property type="nucleotide sequence ID" value="NZ_VHIR01000032.1"/>
</dbReference>
<feature type="region of interest" description="Disordered" evidence="1">
    <location>
        <begin position="22"/>
        <end position="68"/>
    </location>
</feature>
<proteinExistence type="predicted"/>
<evidence type="ECO:0000313" key="5">
    <source>
        <dbReference type="Proteomes" id="UP000318080"/>
    </source>
</evidence>
<feature type="signal peptide" evidence="2">
    <location>
        <begin position="1"/>
        <end position="22"/>
    </location>
</feature>
<feature type="region of interest" description="Disordered" evidence="1">
    <location>
        <begin position="124"/>
        <end position="146"/>
    </location>
</feature>
<dbReference type="EMBL" id="VHIR01000032">
    <property type="protein sequence ID" value="TQE42420.1"/>
    <property type="molecule type" value="Genomic_DNA"/>
</dbReference>
<dbReference type="Pfam" id="PF05901">
    <property type="entry name" value="Excalibur"/>
    <property type="match status" value="1"/>
</dbReference>
<keyword evidence="5" id="KW-1185">Reference proteome</keyword>
<gene>
    <name evidence="4" type="ORF">EJK80_12710</name>
</gene>
<comment type="caution">
    <text evidence="4">The sequence shown here is derived from an EMBL/GenBank/DDBJ whole genome shotgun (WGS) entry which is preliminary data.</text>
</comment>
<keyword evidence="2" id="KW-0732">Signal</keyword>
<dbReference type="PROSITE" id="PS51257">
    <property type="entry name" value="PROKAR_LIPOPROTEIN"/>
    <property type="match status" value="1"/>
</dbReference>
<evidence type="ECO:0000313" key="4">
    <source>
        <dbReference type="EMBL" id="TQE42420.1"/>
    </source>
</evidence>
<reference evidence="4 5" key="1">
    <citation type="submission" date="2019-06" db="EMBL/GenBank/DDBJ databases">
        <title>Draft genome of C. phoceense Strain 272.</title>
        <authorList>
            <person name="Pacheco L.G.C."/>
            <person name="Barberis C.M."/>
            <person name="Almuzara M.N."/>
            <person name="Traglia G.M."/>
            <person name="Santos C.S."/>
            <person name="Rocha D.J.P.G."/>
            <person name="Aguiar E.R.G.R."/>
            <person name="Vay C.A."/>
        </authorList>
    </citation>
    <scope>NUCLEOTIDE SEQUENCE [LARGE SCALE GENOMIC DNA]</scope>
    <source>
        <strain evidence="4 5">272</strain>
    </source>
</reference>
<evidence type="ECO:0000259" key="3">
    <source>
        <dbReference type="SMART" id="SM00894"/>
    </source>
</evidence>
<feature type="chain" id="PRO_5021876023" evidence="2">
    <location>
        <begin position="23"/>
        <end position="146"/>
    </location>
</feature>
<sequence length="146" mass="14841">MKTALKVVGALVVLGMIGSACEDNTDETAPVTTTSTELTTNTTVTSTKAVESTVTKTEAAAPTTEQADSVALSDIDSLPAGVAESDPVVQQQGFAALPQQQQVQSTSTFYKNCAAARAAGAAPIYSGQPGYGSHLDRDGDGVGCEK</sequence>
<accession>A0A540R3W5</accession>
<evidence type="ECO:0000256" key="2">
    <source>
        <dbReference type="SAM" id="SignalP"/>
    </source>
</evidence>
<name>A0A540R3W5_9CORY</name>
<organism evidence="4 5">
    <name type="scientific">Corynebacterium phoceense</name>
    <dbReference type="NCBI Taxonomy" id="1686286"/>
    <lineage>
        <taxon>Bacteria</taxon>
        <taxon>Bacillati</taxon>
        <taxon>Actinomycetota</taxon>
        <taxon>Actinomycetes</taxon>
        <taxon>Mycobacteriales</taxon>
        <taxon>Corynebacteriaceae</taxon>
        <taxon>Corynebacterium</taxon>
    </lineage>
</organism>
<evidence type="ECO:0000256" key="1">
    <source>
        <dbReference type="SAM" id="MobiDB-lite"/>
    </source>
</evidence>
<dbReference type="Proteomes" id="UP000318080">
    <property type="component" value="Unassembled WGS sequence"/>
</dbReference>
<protein>
    <submittedName>
        <fullName evidence="4">Excalibur calcium-binding domain-containing protein</fullName>
    </submittedName>
</protein>